<reference evidence="12 13" key="1">
    <citation type="journal article" date="2012" name="BMC Genomics">
        <title>Comparative genomics of the white-rot fungi, Phanerochaete carnosa and P. chrysosporium, to elucidate the genetic basis of the distinct wood types they colonize.</title>
        <authorList>
            <person name="Suzuki H."/>
            <person name="MacDonald J."/>
            <person name="Syed K."/>
            <person name="Salamov A."/>
            <person name="Hori C."/>
            <person name="Aerts A."/>
            <person name="Henrissat B."/>
            <person name="Wiebenga A."/>
            <person name="vanKuyk P.A."/>
            <person name="Barry K."/>
            <person name="Lindquist E."/>
            <person name="LaButti K."/>
            <person name="Lapidus A."/>
            <person name="Lucas S."/>
            <person name="Coutinho P."/>
            <person name="Gong Y."/>
            <person name="Samejima M."/>
            <person name="Mahadevan R."/>
            <person name="Abou-Zaid M."/>
            <person name="de Vries R.P."/>
            <person name="Igarashi K."/>
            <person name="Yadav J.S."/>
            <person name="Grigoriev I.V."/>
            <person name="Master E.R."/>
        </authorList>
    </citation>
    <scope>NUCLEOTIDE SEQUENCE [LARGE SCALE GENOMIC DNA]</scope>
    <source>
        <strain evidence="12 13">HHB-10118-sp</strain>
    </source>
</reference>
<dbReference type="InParanoid" id="K5VZL5"/>
<dbReference type="GO" id="GO:0005789">
    <property type="term" value="C:endoplasmic reticulum membrane"/>
    <property type="evidence" value="ECO:0007669"/>
    <property type="project" value="TreeGrafter"/>
</dbReference>
<dbReference type="KEGG" id="pco:PHACADRAFT_254502"/>
<comment type="subcellular location">
    <subcellularLocation>
        <location evidence="1">Membrane</location>
        <topology evidence="1">Multi-pass membrane protein</topology>
    </subcellularLocation>
</comment>
<keyword evidence="4 11" id="KW-0812">Transmembrane</keyword>
<name>K5VZL5_PHACS</name>
<keyword evidence="3" id="KW-0444">Lipid biosynthesis</keyword>
<proteinExistence type="inferred from homology"/>
<evidence type="ECO:0000256" key="6">
    <source>
        <dbReference type="ARBA" id="ARBA00022989"/>
    </source>
</evidence>
<evidence type="ECO:0000256" key="4">
    <source>
        <dbReference type="ARBA" id="ARBA00022692"/>
    </source>
</evidence>
<dbReference type="RefSeq" id="XP_007394851.1">
    <property type="nucleotide sequence ID" value="XM_007394789.1"/>
</dbReference>
<accession>K5VZL5</accession>
<evidence type="ECO:0000313" key="13">
    <source>
        <dbReference type="Proteomes" id="UP000008370"/>
    </source>
</evidence>
<evidence type="ECO:0000256" key="5">
    <source>
        <dbReference type="ARBA" id="ARBA00022832"/>
    </source>
</evidence>
<dbReference type="HOGENOM" id="CLU_2292661_0_0_1"/>
<evidence type="ECO:0000256" key="2">
    <source>
        <dbReference type="ARBA" id="ARBA00009295"/>
    </source>
</evidence>
<dbReference type="AlphaFoldDB" id="K5VZL5"/>
<keyword evidence="6 11" id="KW-1133">Transmembrane helix</keyword>
<evidence type="ECO:0008006" key="14">
    <source>
        <dbReference type="Google" id="ProtNLM"/>
    </source>
</evidence>
<evidence type="ECO:0000256" key="1">
    <source>
        <dbReference type="ARBA" id="ARBA00004141"/>
    </source>
</evidence>
<dbReference type="PANTHER" id="PTHR11351">
    <property type="entry name" value="ACYL-COA DESATURASE"/>
    <property type="match status" value="1"/>
</dbReference>
<keyword evidence="8" id="KW-0443">Lipid metabolism</keyword>
<organism evidence="12 13">
    <name type="scientific">Phanerochaete carnosa (strain HHB-10118-sp)</name>
    <name type="common">White-rot fungus</name>
    <name type="synonym">Peniophora carnosa</name>
    <dbReference type="NCBI Taxonomy" id="650164"/>
    <lineage>
        <taxon>Eukaryota</taxon>
        <taxon>Fungi</taxon>
        <taxon>Dikarya</taxon>
        <taxon>Basidiomycota</taxon>
        <taxon>Agaricomycotina</taxon>
        <taxon>Agaricomycetes</taxon>
        <taxon>Polyporales</taxon>
        <taxon>Phanerochaetaceae</taxon>
        <taxon>Phanerochaete</taxon>
    </lineage>
</organism>
<keyword evidence="10" id="KW-0275">Fatty acid biosynthesis</keyword>
<keyword evidence="9 11" id="KW-0472">Membrane</keyword>
<dbReference type="GO" id="GO:0004768">
    <property type="term" value="F:stearoyl-CoA 9-desaturase activity"/>
    <property type="evidence" value="ECO:0007669"/>
    <property type="project" value="TreeGrafter"/>
</dbReference>
<dbReference type="EMBL" id="JH930471">
    <property type="protein sequence ID" value="EKM57023.1"/>
    <property type="molecule type" value="Genomic_DNA"/>
</dbReference>
<evidence type="ECO:0000256" key="3">
    <source>
        <dbReference type="ARBA" id="ARBA00022516"/>
    </source>
</evidence>
<evidence type="ECO:0000256" key="10">
    <source>
        <dbReference type="ARBA" id="ARBA00023160"/>
    </source>
</evidence>
<dbReference type="GO" id="GO:0005506">
    <property type="term" value="F:iron ion binding"/>
    <property type="evidence" value="ECO:0007669"/>
    <property type="project" value="TreeGrafter"/>
</dbReference>
<keyword evidence="7" id="KW-0560">Oxidoreductase</keyword>
<dbReference type="InterPro" id="IPR015876">
    <property type="entry name" value="Acyl-CoA_DS"/>
</dbReference>
<dbReference type="STRING" id="650164.K5VZL5"/>
<gene>
    <name evidence="12" type="ORF">PHACADRAFT_254502</name>
</gene>
<protein>
    <recommendedName>
        <fullName evidence="14">Fatty acid desaturase domain-containing protein</fullName>
    </recommendedName>
</protein>
<comment type="similarity">
    <text evidence="2">Belongs to the fatty acid desaturase type 1 family.</text>
</comment>
<feature type="transmembrane region" description="Helical" evidence="11">
    <location>
        <begin position="12"/>
        <end position="36"/>
    </location>
</feature>
<dbReference type="PANTHER" id="PTHR11351:SF31">
    <property type="entry name" value="DESATURASE 1, ISOFORM A-RELATED"/>
    <property type="match status" value="1"/>
</dbReference>
<evidence type="ECO:0000256" key="7">
    <source>
        <dbReference type="ARBA" id="ARBA00023002"/>
    </source>
</evidence>
<evidence type="ECO:0000256" key="11">
    <source>
        <dbReference type="SAM" id="Phobius"/>
    </source>
</evidence>
<keyword evidence="5" id="KW-0276">Fatty acid metabolism</keyword>
<evidence type="ECO:0000256" key="9">
    <source>
        <dbReference type="ARBA" id="ARBA00023136"/>
    </source>
</evidence>
<dbReference type="Proteomes" id="UP000008370">
    <property type="component" value="Unassembled WGS sequence"/>
</dbReference>
<sequence>MADVSDLSKGPVIQWCARLLLGCGLVLLIVVAGLGWGKWKIRSFFAGTVHLCFVHHSTFCASSLALRLGENPVVDDKHTPGIHFIIALVAVGESHHSFRHQFPMDYRNTIR</sequence>
<keyword evidence="13" id="KW-1185">Reference proteome</keyword>
<dbReference type="GO" id="GO:0006636">
    <property type="term" value="P:unsaturated fatty acid biosynthetic process"/>
    <property type="evidence" value="ECO:0007669"/>
    <property type="project" value="TreeGrafter"/>
</dbReference>
<evidence type="ECO:0000256" key="8">
    <source>
        <dbReference type="ARBA" id="ARBA00023098"/>
    </source>
</evidence>
<evidence type="ECO:0000313" key="12">
    <source>
        <dbReference type="EMBL" id="EKM57023.1"/>
    </source>
</evidence>
<dbReference type="GeneID" id="18916082"/>